<dbReference type="Gene3D" id="1.10.287.990">
    <property type="entry name" value="Fe,Mn superoxide dismutase (SOD) domain"/>
    <property type="match status" value="1"/>
</dbReference>
<comment type="similarity">
    <text evidence="2">Belongs to the class-I pyridine nucleotide-disulfide oxidoreductase family.</text>
</comment>
<keyword evidence="3" id="KW-0285">Flavoprotein</keyword>
<dbReference type="PIRSF" id="PIRSF000350">
    <property type="entry name" value="Mercury_reductase_MerA"/>
    <property type="match status" value="1"/>
</dbReference>
<evidence type="ECO:0000256" key="2">
    <source>
        <dbReference type="ARBA" id="ARBA00007532"/>
    </source>
</evidence>
<dbReference type="InterPro" id="IPR023753">
    <property type="entry name" value="FAD/NAD-binding_dom"/>
</dbReference>
<feature type="domain" description="FAD/NAD(P)-binding" evidence="6">
    <location>
        <begin position="7"/>
        <end position="332"/>
    </location>
</feature>
<proteinExistence type="inferred from homology"/>
<evidence type="ECO:0000313" key="8">
    <source>
        <dbReference type="Proteomes" id="UP001596411"/>
    </source>
</evidence>
<reference evidence="8" key="1">
    <citation type="journal article" date="2019" name="Int. J. Syst. Evol. Microbiol.">
        <title>The Global Catalogue of Microorganisms (GCM) 10K type strain sequencing project: providing services to taxonomists for standard genome sequencing and annotation.</title>
        <authorList>
            <consortium name="The Broad Institute Genomics Platform"/>
            <consortium name="The Broad Institute Genome Sequencing Center for Infectious Disease"/>
            <person name="Wu L."/>
            <person name="Ma J."/>
        </authorList>
    </citation>
    <scope>NUCLEOTIDE SEQUENCE [LARGE SCALE GENOMIC DNA]</scope>
    <source>
        <strain evidence="8">CGMCC 1.13666</strain>
    </source>
</reference>
<dbReference type="InterPro" id="IPR036188">
    <property type="entry name" value="FAD/NAD-bd_sf"/>
</dbReference>
<dbReference type="GO" id="GO:0004148">
    <property type="term" value="F:dihydrolipoyl dehydrogenase (NADH) activity"/>
    <property type="evidence" value="ECO:0007669"/>
    <property type="project" value="UniProtKB-EC"/>
</dbReference>
<feature type="domain" description="Pyridine nucleotide-disulphide oxidoreductase dimerisation" evidence="5">
    <location>
        <begin position="355"/>
        <end position="464"/>
    </location>
</feature>
<dbReference type="Proteomes" id="UP001596411">
    <property type="component" value="Unassembled WGS sequence"/>
</dbReference>
<dbReference type="InterPro" id="IPR001100">
    <property type="entry name" value="Pyr_nuc-diS_OxRdtase"/>
</dbReference>
<dbReference type="PRINTS" id="PR00411">
    <property type="entry name" value="PNDRDTASEI"/>
</dbReference>
<dbReference type="Pfam" id="PF02852">
    <property type="entry name" value="Pyr_redox_dim"/>
    <property type="match status" value="1"/>
</dbReference>
<dbReference type="Pfam" id="PF07992">
    <property type="entry name" value="Pyr_redox_2"/>
    <property type="match status" value="1"/>
</dbReference>
<evidence type="ECO:0000256" key="3">
    <source>
        <dbReference type="ARBA" id="ARBA00022630"/>
    </source>
</evidence>
<evidence type="ECO:0000259" key="5">
    <source>
        <dbReference type="Pfam" id="PF02852"/>
    </source>
</evidence>
<dbReference type="EC" id="1.8.1.4" evidence="7"/>
<keyword evidence="7" id="KW-0560">Oxidoreductase</keyword>
<dbReference type="InterPro" id="IPR004099">
    <property type="entry name" value="Pyr_nucl-diS_OxRdtase_dimer"/>
</dbReference>
<evidence type="ECO:0000256" key="4">
    <source>
        <dbReference type="ARBA" id="ARBA00022827"/>
    </source>
</evidence>
<name>A0ABW2F2X1_9GAMM</name>
<dbReference type="PANTHER" id="PTHR43014">
    <property type="entry name" value="MERCURIC REDUCTASE"/>
    <property type="match status" value="1"/>
</dbReference>
<dbReference type="PANTHER" id="PTHR43014:SF4">
    <property type="entry name" value="PYRIDINE NUCLEOTIDE-DISULFIDE OXIDOREDUCTASE RCLA-RELATED"/>
    <property type="match status" value="1"/>
</dbReference>
<dbReference type="RefSeq" id="WP_346061255.1">
    <property type="nucleotide sequence ID" value="NZ_BAAADR010000003.1"/>
</dbReference>
<accession>A0ABW2F2X1</accession>
<evidence type="ECO:0000256" key="1">
    <source>
        <dbReference type="ARBA" id="ARBA00001974"/>
    </source>
</evidence>
<dbReference type="Gene3D" id="3.50.50.60">
    <property type="entry name" value="FAD/NAD(P)-binding domain"/>
    <property type="match status" value="2"/>
</dbReference>
<organism evidence="7 8">
    <name type="scientific">Halomonas salifodinae</name>
    <dbReference type="NCBI Taxonomy" id="438745"/>
    <lineage>
        <taxon>Bacteria</taxon>
        <taxon>Pseudomonadati</taxon>
        <taxon>Pseudomonadota</taxon>
        <taxon>Gammaproteobacteria</taxon>
        <taxon>Oceanospirillales</taxon>
        <taxon>Halomonadaceae</taxon>
        <taxon>Halomonas</taxon>
    </lineage>
</organism>
<dbReference type="InterPro" id="IPR036324">
    <property type="entry name" value="Mn/Fe_SOD_N_sf"/>
</dbReference>
<sequence>MQERQVDIAIIGAGTAGLGAYRAAKQHGGEVVMIESGPYGTTCARVGCMPSKLLIAAAEAAHQARHTDLFGVHVEGRIRVDGEAVMDRVKRERDRFVGFVVDSVERLPEADRLRGHARFVDPHTLIVDEHTRVHAKRIVIATGSRPSYPDFFHAAGDRLVVNDDLFEWNDLPASVAIFGPGVIGLELGQALHRLGVRIRLFGVGGALGSLQDPDLRAYADRTFNLEFYVDPDAKVETIERDGEAVVITFIERGSGKRLTERFDYLLAATGRRPNVDRLDIDQAHLALDERGIPDFSPHTLQCRNADGGPSHIFIAGDANQQLPLLHEASDEGRIAGDNAGRYPELRAAQRRAPLAVVFSDPQMASVGLGYAELERRHGGCDCLATGEVSFEDQGRSRVMGVNRGRMRVYAEQGSGLFLGAEIFGPRAEHLAHLLAWALQQRLTVAQMLAMPFYHPVIEEGLRTALRDLNANLQLGERIVERCMECGPGD</sequence>
<dbReference type="SUPFAM" id="SSF51905">
    <property type="entry name" value="FAD/NAD(P)-binding domain"/>
    <property type="match status" value="1"/>
</dbReference>
<keyword evidence="4" id="KW-0274">FAD</keyword>
<evidence type="ECO:0000313" key="7">
    <source>
        <dbReference type="EMBL" id="MFC7091800.1"/>
    </source>
</evidence>
<gene>
    <name evidence="7" type="ORF">ACFQH5_19845</name>
</gene>
<comment type="caution">
    <text evidence="7">The sequence shown here is derived from an EMBL/GenBank/DDBJ whole genome shotgun (WGS) entry which is preliminary data.</text>
</comment>
<dbReference type="InterPro" id="IPR016156">
    <property type="entry name" value="FAD/NAD-linked_Rdtase_dimer_sf"/>
</dbReference>
<dbReference type="NCBIfam" id="NF004939">
    <property type="entry name" value="PRK06292.1-1"/>
    <property type="match status" value="1"/>
</dbReference>
<comment type="cofactor">
    <cofactor evidence="1">
        <name>FAD</name>
        <dbReference type="ChEBI" id="CHEBI:57692"/>
    </cofactor>
</comment>
<dbReference type="Gene3D" id="3.30.390.30">
    <property type="match status" value="1"/>
</dbReference>
<protein>
    <submittedName>
        <fullName evidence="7">Dihydrolipoyl dehydrogenase</fullName>
        <ecNumber evidence="7">1.8.1.4</ecNumber>
    </submittedName>
</protein>
<dbReference type="SUPFAM" id="SSF55424">
    <property type="entry name" value="FAD/NAD-linked reductases, dimerisation (C-terminal) domain"/>
    <property type="match status" value="1"/>
</dbReference>
<keyword evidence="8" id="KW-1185">Reference proteome</keyword>
<evidence type="ECO:0000259" key="6">
    <source>
        <dbReference type="Pfam" id="PF07992"/>
    </source>
</evidence>
<dbReference type="EMBL" id="JBHSZP010000043">
    <property type="protein sequence ID" value="MFC7091800.1"/>
    <property type="molecule type" value="Genomic_DNA"/>
</dbReference>
<dbReference type="PRINTS" id="PR00368">
    <property type="entry name" value="FADPNR"/>
</dbReference>